<organism evidence="6 7">
    <name type="scientific">Brachybacterium huguangmaarense</name>
    <dbReference type="NCBI Taxonomy" id="1652028"/>
    <lineage>
        <taxon>Bacteria</taxon>
        <taxon>Bacillati</taxon>
        <taxon>Actinomycetota</taxon>
        <taxon>Actinomycetes</taxon>
        <taxon>Micrococcales</taxon>
        <taxon>Dermabacteraceae</taxon>
        <taxon>Brachybacterium</taxon>
    </lineage>
</organism>
<dbReference type="PROSITE" id="PS00798">
    <property type="entry name" value="ALDOKETO_REDUCTASE_1"/>
    <property type="match status" value="1"/>
</dbReference>
<evidence type="ECO:0000259" key="5">
    <source>
        <dbReference type="Pfam" id="PF00248"/>
    </source>
</evidence>
<evidence type="ECO:0000313" key="7">
    <source>
        <dbReference type="Proteomes" id="UP001164305"/>
    </source>
</evidence>
<evidence type="ECO:0000256" key="1">
    <source>
        <dbReference type="ARBA" id="ARBA00007905"/>
    </source>
</evidence>
<feature type="region of interest" description="Disordered" evidence="4">
    <location>
        <begin position="258"/>
        <end position="278"/>
    </location>
</feature>
<dbReference type="SUPFAM" id="SSF51430">
    <property type="entry name" value="NAD(P)-linked oxidoreductase"/>
    <property type="match status" value="1"/>
</dbReference>
<dbReference type="InterPro" id="IPR018170">
    <property type="entry name" value="Aldo/ket_reductase_CS"/>
</dbReference>
<dbReference type="InterPro" id="IPR023210">
    <property type="entry name" value="NADP_OxRdtase_dom"/>
</dbReference>
<protein>
    <submittedName>
        <fullName evidence="6">Aldo/keto reductase</fullName>
    </submittedName>
</protein>
<evidence type="ECO:0000313" key="6">
    <source>
        <dbReference type="EMBL" id="UYG17516.1"/>
    </source>
</evidence>
<name>A0ABY6G3Z7_9MICO</name>
<evidence type="ECO:0000256" key="2">
    <source>
        <dbReference type="ARBA" id="ARBA00022857"/>
    </source>
</evidence>
<dbReference type="EMBL" id="CP107020">
    <property type="protein sequence ID" value="UYG17516.1"/>
    <property type="molecule type" value="Genomic_DNA"/>
</dbReference>
<dbReference type="PRINTS" id="PR00069">
    <property type="entry name" value="ALDKETRDTASE"/>
</dbReference>
<dbReference type="Gene3D" id="3.20.20.100">
    <property type="entry name" value="NADP-dependent oxidoreductase domain"/>
    <property type="match status" value="1"/>
</dbReference>
<dbReference type="Pfam" id="PF00248">
    <property type="entry name" value="Aldo_ket_red"/>
    <property type="match status" value="1"/>
</dbReference>
<dbReference type="Proteomes" id="UP001164305">
    <property type="component" value="Chromosome"/>
</dbReference>
<evidence type="ECO:0000256" key="4">
    <source>
        <dbReference type="SAM" id="MobiDB-lite"/>
    </source>
</evidence>
<dbReference type="PIRSF" id="PIRSF000097">
    <property type="entry name" value="AKR"/>
    <property type="match status" value="1"/>
</dbReference>
<comment type="similarity">
    <text evidence="1">Belongs to the aldo/keto reductase family.</text>
</comment>
<dbReference type="InterPro" id="IPR020471">
    <property type="entry name" value="AKR"/>
</dbReference>
<dbReference type="PANTHER" id="PTHR43827">
    <property type="entry name" value="2,5-DIKETO-D-GLUCONIC ACID REDUCTASE"/>
    <property type="match status" value="1"/>
</dbReference>
<evidence type="ECO:0000256" key="3">
    <source>
        <dbReference type="ARBA" id="ARBA00023002"/>
    </source>
</evidence>
<keyword evidence="2" id="KW-0521">NADP</keyword>
<reference evidence="6" key="1">
    <citation type="submission" date="2022-10" db="EMBL/GenBank/DDBJ databases">
        <title>Whole-Genome Sequencing of Brachybacterium huguangmaarense BRM-3, Isolated from Betula schmidtii.</title>
        <authorList>
            <person name="Haam D."/>
        </authorList>
    </citation>
    <scope>NUCLEOTIDE SEQUENCE</scope>
    <source>
        <strain evidence="6">BRM-3</strain>
    </source>
</reference>
<keyword evidence="3" id="KW-0560">Oxidoreductase</keyword>
<sequence>MTTVPTITFHDGRTIPQLGYGVWQVENDVAADVVEQALRAGYRHIDTAAAYRNEEGVGRAIRASGVPREDIFITTKLWNQDQGYESALAALDASLEKLGTDYVDLYLIHWASPQRGTYLDSWKALVELQKQGKAKSIGVSNFPAEQLEEIIEATGVAPAIHQIELHPYFQQGELRAVDAKHEIVTESWSPLGQGGGELEDPVITEIAEKHGVEAGQVIIAWHLANGLVVIPKSETPSRIVSNFRSADLELSTDEVERINGLDRSPEGRQGADPANPGF</sequence>
<dbReference type="RefSeq" id="WP_263594725.1">
    <property type="nucleotide sequence ID" value="NZ_CP107020.1"/>
</dbReference>
<gene>
    <name evidence="6" type="ORF">BRM3_03550</name>
</gene>
<dbReference type="InterPro" id="IPR036812">
    <property type="entry name" value="NAD(P)_OxRdtase_dom_sf"/>
</dbReference>
<keyword evidence="7" id="KW-1185">Reference proteome</keyword>
<dbReference type="PANTHER" id="PTHR43827:SF3">
    <property type="entry name" value="NADP-DEPENDENT OXIDOREDUCTASE DOMAIN-CONTAINING PROTEIN"/>
    <property type="match status" value="1"/>
</dbReference>
<dbReference type="PROSITE" id="PS00062">
    <property type="entry name" value="ALDOKETO_REDUCTASE_2"/>
    <property type="match status" value="1"/>
</dbReference>
<feature type="domain" description="NADP-dependent oxidoreductase" evidence="5">
    <location>
        <begin position="18"/>
        <end position="262"/>
    </location>
</feature>
<proteinExistence type="inferred from homology"/>
<accession>A0ABY6G3Z7</accession>